<dbReference type="AlphaFoldDB" id="A0A1W1D820"/>
<feature type="domain" description="Thioredoxin" evidence="1">
    <location>
        <begin position="23"/>
        <end position="160"/>
    </location>
</feature>
<evidence type="ECO:0000259" key="1">
    <source>
        <dbReference type="PROSITE" id="PS51352"/>
    </source>
</evidence>
<proteinExistence type="predicted"/>
<dbReference type="InterPro" id="IPR012336">
    <property type="entry name" value="Thioredoxin-like_fold"/>
</dbReference>
<dbReference type="EMBL" id="FPHR01000006">
    <property type="protein sequence ID" value="SFV76758.1"/>
    <property type="molecule type" value="Genomic_DNA"/>
</dbReference>
<dbReference type="InterPro" id="IPR013766">
    <property type="entry name" value="Thioredoxin_domain"/>
</dbReference>
<dbReference type="SUPFAM" id="SSF52833">
    <property type="entry name" value="Thioredoxin-like"/>
    <property type="match status" value="1"/>
</dbReference>
<dbReference type="PROSITE" id="PS51352">
    <property type="entry name" value="THIOREDOXIN_2"/>
    <property type="match status" value="1"/>
</dbReference>
<dbReference type="InterPro" id="IPR036249">
    <property type="entry name" value="Thioredoxin-like_sf"/>
</dbReference>
<evidence type="ECO:0000313" key="2">
    <source>
        <dbReference type="EMBL" id="SFV76758.1"/>
    </source>
</evidence>
<organism evidence="2">
    <name type="scientific">hydrothermal vent metagenome</name>
    <dbReference type="NCBI Taxonomy" id="652676"/>
    <lineage>
        <taxon>unclassified sequences</taxon>
        <taxon>metagenomes</taxon>
        <taxon>ecological metagenomes</taxon>
    </lineage>
</organism>
<protein>
    <recommendedName>
        <fullName evidence="1">Thioredoxin domain-containing protein</fullName>
    </recommendedName>
</protein>
<gene>
    <name evidence="2" type="ORF">MNB_SUP05-4-416</name>
</gene>
<sequence>MFQGVCIKIVIMLRFYLLLVVLLTNFAVANELTLTPAKNFFKDSQQVWKNKTPILIMFSIPDCGFCKKVKEEIIGPMAELKEYDDKVIIRHINSNSFDDIKNFYNEKVSNNEFSSRYAINFFPTVLLVDQYGVILEKVLGVTNEEYYWTDLDQLIDKATTKINQQMSAKL</sequence>
<dbReference type="Pfam" id="PF13098">
    <property type="entry name" value="Thioredoxin_2"/>
    <property type="match status" value="1"/>
</dbReference>
<reference evidence="2" key="1">
    <citation type="submission" date="2016-10" db="EMBL/GenBank/DDBJ databases">
        <authorList>
            <person name="de Groot N.N."/>
        </authorList>
    </citation>
    <scope>NUCLEOTIDE SEQUENCE</scope>
</reference>
<name>A0A1W1D820_9ZZZZ</name>
<accession>A0A1W1D820</accession>
<dbReference type="Gene3D" id="3.40.30.10">
    <property type="entry name" value="Glutaredoxin"/>
    <property type="match status" value="1"/>
</dbReference>